<gene>
    <name evidence="1" type="ORF">AYBTSS11_LOCUS1688</name>
</gene>
<dbReference type="AlphaFoldDB" id="A0AA86V623"/>
<dbReference type="Gramene" id="rna-AYBTSS11_LOCUS1688">
    <property type="protein sequence ID" value="CAJ1842247.1"/>
    <property type="gene ID" value="gene-AYBTSS11_LOCUS1688"/>
</dbReference>
<dbReference type="EMBL" id="OY731398">
    <property type="protein sequence ID" value="CAJ1842247.1"/>
    <property type="molecule type" value="Genomic_DNA"/>
</dbReference>
<evidence type="ECO:0000313" key="1">
    <source>
        <dbReference type="EMBL" id="CAJ1842247.1"/>
    </source>
</evidence>
<sequence>MIEKKRNWPFDLKGRNVDWQTEDNSFANENPKDWKAKKGTLQDGDTGHLLGMNPHWLSHQVCKIGVCIYKHDRSSWKQERTLGRE</sequence>
<name>A0AA86V623_9FABA</name>
<keyword evidence="2" id="KW-1185">Reference proteome</keyword>
<organism evidence="1 2">
    <name type="scientific">Sphenostylis stenocarpa</name>
    <dbReference type="NCBI Taxonomy" id="92480"/>
    <lineage>
        <taxon>Eukaryota</taxon>
        <taxon>Viridiplantae</taxon>
        <taxon>Streptophyta</taxon>
        <taxon>Embryophyta</taxon>
        <taxon>Tracheophyta</taxon>
        <taxon>Spermatophyta</taxon>
        <taxon>Magnoliopsida</taxon>
        <taxon>eudicotyledons</taxon>
        <taxon>Gunneridae</taxon>
        <taxon>Pentapetalae</taxon>
        <taxon>rosids</taxon>
        <taxon>fabids</taxon>
        <taxon>Fabales</taxon>
        <taxon>Fabaceae</taxon>
        <taxon>Papilionoideae</taxon>
        <taxon>50 kb inversion clade</taxon>
        <taxon>NPAAA clade</taxon>
        <taxon>indigoferoid/millettioid clade</taxon>
        <taxon>Phaseoleae</taxon>
        <taxon>Sphenostylis</taxon>
    </lineage>
</organism>
<accession>A0AA86V623</accession>
<evidence type="ECO:0000313" key="2">
    <source>
        <dbReference type="Proteomes" id="UP001189624"/>
    </source>
</evidence>
<dbReference type="Proteomes" id="UP001189624">
    <property type="component" value="Chromosome 1"/>
</dbReference>
<reference evidence="1" key="1">
    <citation type="submission" date="2023-10" db="EMBL/GenBank/DDBJ databases">
        <authorList>
            <person name="Domelevo Entfellner J.-B."/>
        </authorList>
    </citation>
    <scope>NUCLEOTIDE SEQUENCE</scope>
</reference>
<proteinExistence type="predicted"/>
<protein>
    <submittedName>
        <fullName evidence="1">Uncharacterized protein</fullName>
    </submittedName>
</protein>